<dbReference type="PANTHER" id="PTHR43443">
    <property type="entry name" value="3-HEXULOSE-6-PHOSPHATE ISOMERASE"/>
    <property type="match status" value="1"/>
</dbReference>
<dbReference type="Pfam" id="PF01380">
    <property type="entry name" value="SIS"/>
    <property type="match status" value="1"/>
</dbReference>
<dbReference type="GO" id="GO:0016853">
    <property type="term" value="F:isomerase activity"/>
    <property type="evidence" value="ECO:0007669"/>
    <property type="project" value="InterPro"/>
</dbReference>
<dbReference type="GO" id="GO:1901135">
    <property type="term" value="P:carbohydrate derivative metabolic process"/>
    <property type="evidence" value="ECO:0007669"/>
    <property type="project" value="InterPro"/>
</dbReference>
<proteinExistence type="inferred from homology"/>
<dbReference type="Gene3D" id="3.40.50.10490">
    <property type="entry name" value="Glucose-6-phosphate isomerase like protein, domain 1"/>
    <property type="match status" value="1"/>
</dbReference>
<organism evidence="3 4">
    <name type="scientific">Pararobbsia silviterrae</name>
    <dbReference type="NCBI Taxonomy" id="1792498"/>
    <lineage>
        <taxon>Bacteria</taxon>
        <taxon>Pseudomonadati</taxon>
        <taxon>Pseudomonadota</taxon>
        <taxon>Betaproteobacteria</taxon>
        <taxon>Burkholderiales</taxon>
        <taxon>Burkholderiaceae</taxon>
        <taxon>Pararobbsia</taxon>
    </lineage>
</organism>
<keyword evidence="4" id="KW-1185">Reference proteome</keyword>
<comment type="caution">
    <text evidence="3">The sequence shown here is derived from an EMBL/GenBank/DDBJ whole genome shotgun (WGS) entry which is preliminary data.</text>
</comment>
<dbReference type="RefSeq" id="WP_121088255.1">
    <property type="nucleotide sequence ID" value="NZ_RBZU01000008.1"/>
</dbReference>
<accession>A0A494XPW6</accession>
<feature type="domain" description="SIS" evidence="2">
    <location>
        <begin position="30"/>
        <end position="174"/>
    </location>
</feature>
<dbReference type="SUPFAM" id="SSF53697">
    <property type="entry name" value="SIS domain"/>
    <property type="match status" value="1"/>
</dbReference>
<dbReference type="PANTHER" id="PTHR43443:SF1">
    <property type="entry name" value="3-HEXULOSE-6-PHOSPHATE ISOMERASE"/>
    <property type="match status" value="1"/>
</dbReference>
<dbReference type="PROSITE" id="PS51464">
    <property type="entry name" value="SIS"/>
    <property type="match status" value="1"/>
</dbReference>
<dbReference type="Proteomes" id="UP000270342">
    <property type="component" value="Unassembled WGS sequence"/>
</dbReference>
<protein>
    <submittedName>
        <fullName evidence="3">SIS domain-containing protein</fullName>
    </submittedName>
</protein>
<gene>
    <name evidence="3" type="ORF">D7S86_18040</name>
</gene>
<dbReference type="OrthoDB" id="9797832at2"/>
<reference evidence="3 4" key="1">
    <citation type="submission" date="2018-10" db="EMBL/GenBank/DDBJ databases">
        <title>Robbsia sp. DHC34, isolated from soil.</title>
        <authorList>
            <person name="Gao Z.-H."/>
            <person name="Qiu L.-H."/>
        </authorList>
    </citation>
    <scope>NUCLEOTIDE SEQUENCE [LARGE SCALE GENOMIC DNA]</scope>
    <source>
        <strain evidence="3 4">DHC34</strain>
    </source>
</reference>
<name>A0A494XPW6_9BURK</name>
<dbReference type="InterPro" id="IPR001347">
    <property type="entry name" value="SIS_dom"/>
</dbReference>
<evidence type="ECO:0000313" key="3">
    <source>
        <dbReference type="EMBL" id="RKP51852.1"/>
    </source>
</evidence>
<dbReference type="CDD" id="cd05005">
    <property type="entry name" value="SIS_PHI"/>
    <property type="match status" value="1"/>
</dbReference>
<dbReference type="InterPro" id="IPR046348">
    <property type="entry name" value="SIS_dom_sf"/>
</dbReference>
<dbReference type="AlphaFoldDB" id="A0A494XPW6"/>
<sequence length="187" mass="19829">MSTSHSLFEAALAELGRTVTRIRDDDIERLIERIAQARHVAVFGCGREGLQIKGFAMRLFHLGRSVSVVGDMTTPALGPEDLLLVTAGPGELPTALTMTQVARRAGARVLVITAQPAGSVPAAATDVVVVPAQTMADDQGDQVTSILPMGSIFEGSLFVLFEIAILRLKAKLGVGDAQMRANHTNLE</sequence>
<dbReference type="InterPro" id="IPR017552">
    <property type="entry name" value="PHI/rmpB"/>
</dbReference>
<evidence type="ECO:0000313" key="4">
    <source>
        <dbReference type="Proteomes" id="UP000270342"/>
    </source>
</evidence>
<evidence type="ECO:0000259" key="2">
    <source>
        <dbReference type="PROSITE" id="PS51464"/>
    </source>
</evidence>
<dbReference type="GO" id="GO:0097367">
    <property type="term" value="F:carbohydrate derivative binding"/>
    <property type="evidence" value="ECO:0007669"/>
    <property type="project" value="InterPro"/>
</dbReference>
<comment type="similarity">
    <text evidence="1">Belongs to the SIS family. PHI subfamily.</text>
</comment>
<dbReference type="EMBL" id="RBZU01000008">
    <property type="protein sequence ID" value="RKP51852.1"/>
    <property type="molecule type" value="Genomic_DNA"/>
</dbReference>
<evidence type="ECO:0000256" key="1">
    <source>
        <dbReference type="ARBA" id="ARBA00009235"/>
    </source>
</evidence>